<dbReference type="HOGENOM" id="CLU_051314_2_3_0"/>
<dbReference type="PANTHER" id="PTHR14269">
    <property type="entry name" value="CDP-DIACYLGLYCEROL--GLYCEROL-3-PHOSPHATE 3-PHOSPHATIDYLTRANSFERASE-RELATED"/>
    <property type="match status" value="1"/>
</dbReference>
<organism evidence="18 19">
    <name type="scientific">Pirellula staleyi (strain ATCC 27377 / DSM 6068 / ICPB 4128)</name>
    <name type="common">Pirella staleyi</name>
    <dbReference type="NCBI Taxonomy" id="530564"/>
    <lineage>
        <taxon>Bacteria</taxon>
        <taxon>Pseudomonadati</taxon>
        <taxon>Planctomycetota</taxon>
        <taxon>Planctomycetia</taxon>
        <taxon>Pirellulales</taxon>
        <taxon>Pirellulaceae</taxon>
        <taxon>Pirellula</taxon>
    </lineage>
</organism>
<dbReference type="InterPro" id="IPR000462">
    <property type="entry name" value="CDP-OH_P_trans"/>
</dbReference>
<name>D2QWN0_PIRSD</name>
<accession>D2QWN0</accession>
<proteinExistence type="inferred from homology"/>
<keyword evidence="10" id="KW-0443">Lipid metabolism</keyword>
<dbReference type="GO" id="GO:0016020">
    <property type="term" value="C:membrane"/>
    <property type="evidence" value="ECO:0007669"/>
    <property type="project" value="UniProtKB-SubCell"/>
</dbReference>
<gene>
    <name evidence="18" type="ordered locus">Psta_3169</name>
</gene>
<feature type="transmembrane region" description="Helical" evidence="17">
    <location>
        <begin position="53"/>
        <end position="72"/>
    </location>
</feature>
<keyword evidence="8 17" id="KW-0812">Transmembrane</keyword>
<dbReference type="eggNOG" id="COG0558">
    <property type="taxonomic scope" value="Bacteria"/>
</dbReference>
<keyword evidence="13" id="KW-1208">Phospholipid metabolism</keyword>
<keyword evidence="19" id="KW-1185">Reference proteome</keyword>
<dbReference type="AlphaFoldDB" id="D2QWN0"/>
<keyword evidence="6" id="KW-0444">Lipid biosynthesis</keyword>
<keyword evidence="12" id="KW-0594">Phospholipid biosynthesis</keyword>
<evidence type="ECO:0000313" key="18">
    <source>
        <dbReference type="EMBL" id="ADB17833.1"/>
    </source>
</evidence>
<dbReference type="PIRSF" id="PIRSF000847">
    <property type="entry name" value="Phos_ph_gly_syn"/>
    <property type="match status" value="1"/>
</dbReference>
<keyword evidence="7 16" id="KW-0808">Transferase</keyword>
<dbReference type="GO" id="GO:0008444">
    <property type="term" value="F:CDP-diacylglycerol-glycerol-3-phosphate 3-phosphatidyltransferase activity"/>
    <property type="evidence" value="ECO:0007669"/>
    <property type="project" value="UniProtKB-UniRule"/>
</dbReference>
<feature type="transmembrane region" description="Helical" evidence="17">
    <location>
        <begin position="30"/>
        <end position="47"/>
    </location>
</feature>
<evidence type="ECO:0000256" key="10">
    <source>
        <dbReference type="ARBA" id="ARBA00023098"/>
    </source>
</evidence>
<evidence type="ECO:0000256" key="7">
    <source>
        <dbReference type="ARBA" id="ARBA00022679"/>
    </source>
</evidence>
<evidence type="ECO:0000256" key="17">
    <source>
        <dbReference type="SAM" id="Phobius"/>
    </source>
</evidence>
<evidence type="ECO:0000256" key="1">
    <source>
        <dbReference type="ARBA" id="ARBA00004141"/>
    </source>
</evidence>
<comment type="subcellular location">
    <subcellularLocation>
        <location evidence="1">Membrane</location>
        <topology evidence="1">Multi-pass membrane protein</topology>
    </subcellularLocation>
</comment>
<dbReference type="InterPro" id="IPR004570">
    <property type="entry name" value="Phosphatidylglycerol_P_synth"/>
</dbReference>
<feature type="transmembrane region" description="Helical" evidence="17">
    <location>
        <begin position="185"/>
        <end position="205"/>
    </location>
</feature>
<evidence type="ECO:0000256" key="12">
    <source>
        <dbReference type="ARBA" id="ARBA00023209"/>
    </source>
</evidence>
<dbReference type="STRING" id="530564.Psta_3169"/>
<keyword evidence="11 17" id="KW-0472">Membrane</keyword>
<evidence type="ECO:0000256" key="3">
    <source>
        <dbReference type="ARBA" id="ARBA00010441"/>
    </source>
</evidence>
<protein>
    <recommendedName>
        <fullName evidence="5 15">CDP-diacylglycerol--glycerol-3-phosphate 3-phosphatidyltransferase</fullName>
        <ecNumber evidence="4 15">2.7.8.5</ecNumber>
    </recommendedName>
</protein>
<evidence type="ECO:0000256" key="16">
    <source>
        <dbReference type="RuleBase" id="RU003750"/>
    </source>
</evidence>
<dbReference type="EMBL" id="CP001848">
    <property type="protein sequence ID" value="ADB17833.1"/>
    <property type="molecule type" value="Genomic_DNA"/>
</dbReference>
<evidence type="ECO:0000256" key="14">
    <source>
        <dbReference type="ARBA" id="ARBA00048586"/>
    </source>
</evidence>
<evidence type="ECO:0000313" key="19">
    <source>
        <dbReference type="Proteomes" id="UP000001887"/>
    </source>
</evidence>
<evidence type="ECO:0000256" key="9">
    <source>
        <dbReference type="ARBA" id="ARBA00022989"/>
    </source>
</evidence>
<keyword evidence="9 17" id="KW-1133">Transmembrane helix</keyword>
<dbReference type="PROSITE" id="PS00379">
    <property type="entry name" value="CDP_ALCOHOL_P_TRANSF"/>
    <property type="match status" value="1"/>
</dbReference>
<evidence type="ECO:0000256" key="2">
    <source>
        <dbReference type="ARBA" id="ARBA00005042"/>
    </source>
</evidence>
<reference evidence="18 19" key="1">
    <citation type="journal article" date="2009" name="Stand. Genomic Sci.">
        <title>Complete genome sequence of Pirellula staleyi type strain (ATCC 27377).</title>
        <authorList>
            <person name="Clum A."/>
            <person name="Tindall B.J."/>
            <person name="Sikorski J."/>
            <person name="Ivanova N."/>
            <person name="Mavrommatis K."/>
            <person name="Lucas S."/>
            <person name="Glavina del Rio T."/>
            <person name="Nolan M."/>
            <person name="Chen F."/>
            <person name="Tice H."/>
            <person name="Pitluck S."/>
            <person name="Cheng J.F."/>
            <person name="Chertkov O."/>
            <person name="Brettin T."/>
            <person name="Han C."/>
            <person name="Detter J.C."/>
            <person name="Kuske C."/>
            <person name="Bruce D."/>
            <person name="Goodwin L."/>
            <person name="Ovchinikova G."/>
            <person name="Pati A."/>
            <person name="Mikhailova N."/>
            <person name="Chen A."/>
            <person name="Palaniappan K."/>
            <person name="Land M."/>
            <person name="Hauser L."/>
            <person name="Chang Y.J."/>
            <person name="Jeffries C.D."/>
            <person name="Chain P."/>
            <person name="Rohde M."/>
            <person name="Goker M."/>
            <person name="Bristow J."/>
            <person name="Eisen J.A."/>
            <person name="Markowitz V."/>
            <person name="Hugenholtz P."/>
            <person name="Kyrpides N.C."/>
            <person name="Klenk H.P."/>
            <person name="Lapidus A."/>
        </authorList>
    </citation>
    <scope>NUCLEOTIDE SEQUENCE [LARGE SCALE GENOMIC DNA]</scope>
    <source>
        <strain evidence="19">ATCC 27377 / DSM 6068 / ICPB 4128</strain>
    </source>
</reference>
<dbReference type="NCBIfam" id="TIGR00560">
    <property type="entry name" value="pgsA"/>
    <property type="match status" value="1"/>
</dbReference>
<dbReference type="KEGG" id="psl:Psta_3169"/>
<evidence type="ECO:0000256" key="13">
    <source>
        <dbReference type="ARBA" id="ARBA00023264"/>
    </source>
</evidence>
<dbReference type="EC" id="2.7.8.5" evidence="4 15"/>
<dbReference type="Proteomes" id="UP000001887">
    <property type="component" value="Chromosome"/>
</dbReference>
<evidence type="ECO:0000256" key="8">
    <source>
        <dbReference type="ARBA" id="ARBA00022692"/>
    </source>
</evidence>
<feature type="transmembrane region" description="Helical" evidence="17">
    <location>
        <begin position="84"/>
        <end position="103"/>
    </location>
</feature>
<evidence type="ECO:0000256" key="6">
    <source>
        <dbReference type="ARBA" id="ARBA00022516"/>
    </source>
</evidence>
<evidence type="ECO:0000256" key="11">
    <source>
        <dbReference type="ARBA" id="ARBA00023136"/>
    </source>
</evidence>
<dbReference type="GO" id="GO:0046474">
    <property type="term" value="P:glycerophospholipid biosynthetic process"/>
    <property type="evidence" value="ECO:0007669"/>
    <property type="project" value="TreeGrafter"/>
</dbReference>
<dbReference type="InterPro" id="IPR048254">
    <property type="entry name" value="CDP_ALCOHOL_P_TRANSF_CS"/>
</dbReference>
<dbReference type="Gene3D" id="1.20.120.1760">
    <property type="match status" value="1"/>
</dbReference>
<evidence type="ECO:0000256" key="15">
    <source>
        <dbReference type="NCBIfam" id="TIGR00560"/>
    </source>
</evidence>
<comment type="similarity">
    <text evidence="3 16">Belongs to the CDP-alcohol phosphatidyltransferase class-I family.</text>
</comment>
<sequence length="210" mass="22813">MAKNNKKKPLGSSESAAPEVSNQIVNVPNAITALRLVISVAVFYFLANKLYTQALASFVIAASTDWIDGYWARKFNQVTKVGRVFDPIVDKIIICGTFVFLVAEPNSGIAAWVAVVVMGREMLVTALRSFIEQSGGDFSAQLSGKIKMLLQCVAVVASIVLLRHFKEFGDDKPAPAWLATAVPVSVWAAVAITIYSGLEYVIAAVRRFRT</sequence>
<evidence type="ECO:0000256" key="5">
    <source>
        <dbReference type="ARBA" id="ARBA00014944"/>
    </source>
</evidence>
<dbReference type="Pfam" id="PF01066">
    <property type="entry name" value="CDP-OH_P_transf"/>
    <property type="match status" value="1"/>
</dbReference>
<dbReference type="InterPro" id="IPR050324">
    <property type="entry name" value="CDP-alcohol_PTase-I"/>
</dbReference>
<evidence type="ECO:0000256" key="4">
    <source>
        <dbReference type="ARBA" id="ARBA00013170"/>
    </source>
</evidence>
<comment type="pathway">
    <text evidence="2">Phospholipid metabolism; phosphatidylglycerol biosynthesis; phosphatidylglycerol from CDP-diacylglycerol: step 1/2.</text>
</comment>
<dbReference type="PANTHER" id="PTHR14269:SF62">
    <property type="entry name" value="CDP-DIACYLGLYCEROL--GLYCEROL-3-PHOSPHATE 3-PHOSPHATIDYLTRANSFERASE 1, CHLOROPLASTIC"/>
    <property type="match status" value="1"/>
</dbReference>
<dbReference type="InterPro" id="IPR043130">
    <property type="entry name" value="CDP-OH_PTrfase_TM_dom"/>
</dbReference>
<comment type="catalytic activity">
    <reaction evidence="14">
        <text>a CDP-1,2-diacyl-sn-glycerol + sn-glycerol 3-phosphate = a 1,2-diacyl-sn-glycero-3-phospho-(1'-sn-glycero-3'-phosphate) + CMP + H(+)</text>
        <dbReference type="Rhea" id="RHEA:12593"/>
        <dbReference type="ChEBI" id="CHEBI:15378"/>
        <dbReference type="ChEBI" id="CHEBI:57597"/>
        <dbReference type="ChEBI" id="CHEBI:58332"/>
        <dbReference type="ChEBI" id="CHEBI:60110"/>
        <dbReference type="ChEBI" id="CHEBI:60377"/>
        <dbReference type="EC" id="2.7.8.5"/>
    </reaction>
</comment>